<keyword evidence="2" id="KW-1185">Reference proteome</keyword>
<accession>A0ACC0EI13</accession>
<reference evidence="1 2" key="3">
    <citation type="journal article" date="2022" name="Microbiol. Spectr.">
        <title>Folding features and dynamics of 3D genome architecture in plant fungal pathogens.</title>
        <authorList>
            <person name="Xia C."/>
        </authorList>
    </citation>
    <scope>NUCLEOTIDE SEQUENCE [LARGE SCALE GENOMIC DNA]</scope>
    <source>
        <strain evidence="1 2">93-210</strain>
    </source>
</reference>
<organism evidence="1 2">
    <name type="scientific">Puccinia striiformis f. sp. tritici</name>
    <dbReference type="NCBI Taxonomy" id="168172"/>
    <lineage>
        <taxon>Eukaryota</taxon>
        <taxon>Fungi</taxon>
        <taxon>Dikarya</taxon>
        <taxon>Basidiomycota</taxon>
        <taxon>Pucciniomycotina</taxon>
        <taxon>Pucciniomycetes</taxon>
        <taxon>Pucciniales</taxon>
        <taxon>Pucciniaceae</taxon>
        <taxon>Puccinia</taxon>
    </lineage>
</organism>
<gene>
    <name evidence="1" type="ORF">MJO28_007671</name>
</gene>
<evidence type="ECO:0000313" key="1">
    <source>
        <dbReference type="EMBL" id="KAI7951987.1"/>
    </source>
</evidence>
<comment type="caution">
    <text evidence="1">The sequence shown here is derived from an EMBL/GenBank/DDBJ whole genome shotgun (WGS) entry which is preliminary data.</text>
</comment>
<proteinExistence type="predicted"/>
<dbReference type="Proteomes" id="UP001060170">
    <property type="component" value="Chromosome 7"/>
</dbReference>
<name>A0ACC0EI13_9BASI</name>
<evidence type="ECO:0000313" key="2">
    <source>
        <dbReference type="Proteomes" id="UP001060170"/>
    </source>
</evidence>
<protein>
    <submittedName>
        <fullName evidence="1">Uncharacterized protein</fullName>
    </submittedName>
</protein>
<reference evidence="2" key="1">
    <citation type="journal article" date="2018" name="BMC Genomics">
        <title>Genomic insights into host adaptation between the wheat stripe rust pathogen (Puccinia striiformis f. sp. tritici) and the barley stripe rust pathogen (Puccinia striiformis f. sp. hordei).</title>
        <authorList>
            <person name="Xia C."/>
            <person name="Wang M."/>
            <person name="Yin C."/>
            <person name="Cornejo O.E."/>
            <person name="Hulbert S.H."/>
            <person name="Chen X."/>
        </authorList>
    </citation>
    <scope>NUCLEOTIDE SEQUENCE [LARGE SCALE GENOMIC DNA]</scope>
    <source>
        <strain evidence="2">93-210</strain>
    </source>
</reference>
<reference evidence="2" key="2">
    <citation type="journal article" date="2018" name="Mol. Plant Microbe Interact.">
        <title>Genome sequence resources for the wheat stripe rust pathogen (Puccinia striiformis f. sp. tritici) and the barley stripe rust pathogen (Puccinia striiformis f. sp. hordei).</title>
        <authorList>
            <person name="Xia C."/>
            <person name="Wang M."/>
            <person name="Yin C."/>
            <person name="Cornejo O.E."/>
            <person name="Hulbert S.H."/>
            <person name="Chen X."/>
        </authorList>
    </citation>
    <scope>NUCLEOTIDE SEQUENCE [LARGE SCALE GENOMIC DNA]</scope>
    <source>
        <strain evidence="2">93-210</strain>
    </source>
</reference>
<dbReference type="EMBL" id="CM045871">
    <property type="protein sequence ID" value="KAI7951987.1"/>
    <property type="molecule type" value="Genomic_DNA"/>
</dbReference>
<sequence length="96" mass="10796">MRTPQELSKIQQTDIPDPDAREISRIHKMVHSTNKVCGIGSSPNNQLKHVDHHANKNQAGHEAARNVFTTNNFKLTGQWLSSMNSHLSSNDLGRNR</sequence>